<dbReference type="Gene3D" id="3.80.30.20">
    <property type="entry name" value="tm_1862 like domain"/>
    <property type="match status" value="1"/>
</dbReference>
<evidence type="ECO:0000256" key="5">
    <source>
        <dbReference type="ARBA" id="ARBA00022723"/>
    </source>
</evidence>
<evidence type="ECO:0000259" key="11">
    <source>
        <dbReference type="PROSITE" id="PS51918"/>
    </source>
</evidence>
<dbReference type="AlphaFoldDB" id="A0A7V8FT62"/>
<dbReference type="HAMAP" id="MF_01865">
    <property type="entry name" value="MTTase_RimO"/>
    <property type="match status" value="1"/>
</dbReference>
<keyword evidence="2 8" id="KW-0963">Cytoplasm</keyword>
<dbReference type="InterPro" id="IPR002792">
    <property type="entry name" value="TRAM_dom"/>
</dbReference>
<dbReference type="PROSITE" id="PS51918">
    <property type="entry name" value="RADICAL_SAM"/>
    <property type="match status" value="1"/>
</dbReference>
<keyword evidence="5 8" id="KW-0479">Metal-binding</keyword>
<dbReference type="SFLD" id="SFLDS00029">
    <property type="entry name" value="Radical_SAM"/>
    <property type="match status" value="1"/>
</dbReference>
<dbReference type="GO" id="GO:0005840">
    <property type="term" value="C:ribosome"/>
    <property type="evidence" value="ECO:0007669"/>
    <property type="project" value="UniProtKB-KW"/>
</dbReference>
<comment type="subcellular location">
    <subcellularLocation>
        <location evidence="8">Cytoplasm</location>
    </subcellularLocation>
</comment>
<dbReference type="PROSITE" id="PS51449">
    <property type="entry name" value="MTTASE_N"/>
    <property type="match status" value="1"/>
</dbReference>
<feature type="binding site" evidence="8">
    <location>
        <position position="163"/>
    </location>
    <ligand>
        <name>[4Fe-4S] cluster</name>
        <dbReference type="ChEBI" id="CHEBI:49883"/>
        <label>2</label>
        <note>4Fe-4S-S-AdoMet</note>
    </ligand>
</feature>
<dbReference type="NCBIfam" id="TIGR00089">
    <property type="entry name" value="MiaB/RimO family radical SAM methylthiotransferase"/>
    <property type="match status" value="1"/>
</dbReference>
<dbReference type="FunFam" id="3.40.50.12160:FF:000002">
    <property type="entry name" value="Ribosomal protein S12 methylthiotransferase RimO"/>
    <property type="match status" value="1"/>
</dbReference>
<organism evidence="12 13">
    <name type="scientific">Herbaspirillum frisingense</name>
    <dbReference type="NCBI Taxonomy" id="92645"/>
    <lineage>
        <taxon>Bacteria</taxon>
        <taxon>Pseudomonadati</taxon>
        <taxon>Pseudomonadota</taxon>
        <taxon>Betaproteobacteria</taxon>
        <taxon>Burkholderiales</taxon>
        <taxon>Oxalobacteraceae</taxon>
        <taxon>Herbaspirillum</taxon>
    </lineage>
</organism>
<dbReference type="Gene3D" id="3.40.50.12160">
    <property type="entry name" value="Methylthiotransferase, N-terminal domain"/>
    <property type="match status" value="1"/>
</dbReference>
<evidence type="ECO:0000313" key="13">
    <source>
        <dbReference type="Proteomes" id="UP000462435"/>
    </source>
</evidence>
<dbReference type="PANTHER" id="PTHR43837:SF1">
    <property type="entry name" value="RIBOSOMAL PROTEIN US12 METHYLTHIOTRANSFERASE RIMO"/>
    <property type="match status" value="1"/>
</dbReference>
<dbReference type="InterPro" id="IPR020612">
    <property type="entry name" value="Methylthiotransferase_CS"/>
</dbReference>
<reference evidence="13" key="1">
    <citation type="journal article" date="2020" name="MBio">
        <title>Horizontal gene transfer to a defensive symbiont with a reduced genome amongst a multipartite beetle microbiome.</title>
        <authorList>
            <person name="Waterworth S.C."/>
            <person name="Florez L.V."/>
            <person name="Rees E.R."/>
            <person name="Hertweck C."/>
            <person name="Kaltenpoth M."/>
            <person name="Kwan J.C."/>
        </authorList>
    </citation>
    <scope>NUCLEOTIDE SEQUENCE [LARGE SCALE GENOMIC DNA]</scope>
</reference>
<evidence type="ECO:0000256" key="1">
    <source>
        <dbReference type="ARBA" id="ARBA00022485"/>
    </source>
</evidence>
<gene>
    <name evidence="8 12" type="primary">rimO</name>
    <name evidence="12" type="ORF">GAK35_04003</name>
</gene>
<evidence type="ECO:0000259" key="9">
    <source>
        <dbReference type="PROSITE" id="PS50926"/>
    </source>
</evidence>
<dbReference type="NCBIfam" id="TIGR01125">
    <property type="entry name" value="30S ribosomal protein S12 methylthiotransferase RimO"/>
    <property type="match status" value="1"/>
</dbReference>
<feature type="domain" description="MTTase N-terminal" evidence="10">
    <location>
        <begin position="13"/>
        <end position="128"/>
    </location>
</feature>
<feature type="domain" description="TRAM" evidence="9">
    <location>
        <begin position="389"/>
        <end position="458"/>
    </location>
</feature>
<keyword evidence="6 8" id="KW-0408">Iron</keyword>
<comment type="similarity">
    <text evidence="8">Belongs to the methylthiotransferase family. RimO subfamily.</text>
</comment>
<dbReference type="InterPro" id="IPR007197">
    <property type="entry name" value="rSAM"/>
</dbReference>
<comment type="caution">
    <text evidence="12">The sequence shown here is derived from an EMBL/GenBank/DDBJ whole genome shotgun (WGS) entry which is preliminary data.</text>
</comment>
<dbReference type="GO" id="GO:0051539">
    <property type="term" value="F:4 iron, 4 sulfur cluster binding"/>
    <property type="evidence" value="ECO:0007669"/>
    <property type="project" value="UniProtKB-UniRule"/>
</dbReference>
<dbReference type="Pfam" id="PF18693">
    <property type="entry name" value="TRAM_2"/>
    <property type="match status" value="1"/>
</dbReference>
<keyword evidence="3 8" id="KW-0808">Transferase</keyword>
<feature type="domain" description="Radical SAM core" evidence="11">
    <location>
        <begin position="145"/>
        <end position="386"/>
    </location>
</feature>
<dbReference type="CDD" id="cd01335">
    <property type="entry name" value="Radical_SAM"/>
    <property type="match status" value="1"/>
</dbReference>
<dbReference type="Pfam" id="PF04055">
    <property type="entry name" value="Radical_SAM"/>
    <property type="match status" value="1"/>
</dbReference>
<dbReference type="EMBL" id="WNDX01000190">
    <property type="protein sequence ID" value="KAF1036860.1"/>
    <property type="molecule type" value="Genomic_DNA"/>
</dbReference>
<sequence>MSNPSSPATPALPKVGFVSLGCPKALVDSEQILTQLRAEGYDTAKSYDGADLVIVNTCGFIDAAVQESLDAIGEALNENGKVIVTGCLGAKKDADGDDIIQKIHPKVLEVTGPHAVGEVMQAVHKHLPKPHEPFIDLLPPQGVKLTPKHFAYLKISEGCNHRCSFCIIPSMRGDLVSRPIADVMLEAENLFKAGVKELLVISQDTSAYGVDVKFRTGFWNGKPIKTHMTQLEGALGELAKQYGAWVRLHYVYPYPHVDQIIPMMAEGLVLPYLDVPLQHAHPDVLKRMKRPASGEKNIERIQAWRAMCPDITIRSTFIAGFPGETEAEFEYLLDFLKEAEIDRLGCFSYSPVEGATANEIANPVPEEVREERRARVMQLQEEISKKRLQAKVGKTLRVLIDDVDRNGGTGRTYSDAPEIDGVVYVKPPFEPHRKLAVGQFVDVRITAADAHDLWGAAE</sequence>
<protein>
    <recommendedName>
        <fullName evidence="8">Ribosomal protein uS12 methylthiotransferase RimO</fullName>
        <shortName evidence="8">uS12 MTTase</shortName>
        <shortName evidence="8">uS12 methylthiotransferase</shortName>
        <ecNumber evidence="8">2.8.4.4</ecNumber>
    </recommendedName>
    <alternativeName>
        <fullName evidence="8">Ribosomal protein uS12 (aspartate-C(3))-methylthiotransferase</fullName>
    </alternativeName>
    <alternativeName>
        <fullName evidence="8">Ribosome maturation factor RimO</fullName>
    </alternativeName>
</protein>
<evidence type="ECO:0000256" key="3">
    <source>
        <dbReference type="ARBA" id="ARBA00022679"/>
    </source>
</evidence>
<dbReference type="InterPro" id="IPR038135">
    <property type="entry name" value="Methylthiotransferase_N_sf"/>
</dbReference>
<accession>A0A7V8FT62</accession>
<feature type="binding site" evidence="8">
    <location>
        <position position="159"/>
    </location>
    <ligand>
        <name>[4Fe-4S] cluster</name>
        <dbReference type="ChEBI" id="CHEBI:49883"/>
        <label>2</label>
        <note>4Fe-4S-S-AdoMet</note>
    </ligand>
</feature>
<comment type="catalytic activity">
    <reaction evidence="8">
        <text>L-aspartate(89)-[ribosomal protein uS12]-hydrogen + (sulfur carrier)-SH + AH2 + 2 S-adenosyl-L-methionine = 3-methylsulfanyl-L-aspartate(89)-[ribosomal protein uS12]-hydrogen + (sulfur carrier)-H + 5'-deoxyadenosine + L-methionine + A + S-adenosyl-L-homocysteine + 2 H(+)</text>
        <dbReference type="Rhea" id="RHEA:37087"/>
        <dbReference type="Rhea" id="RHEA-COMP:10460"/>
        <dbReference type="Rhea" id="RHEA-COMP:10461"/>
        <dbReference type="Rhea" id="RHEA-COMP:14737"/>
        <dbReference type="Rhea" id="RHEA-COMP:14739"/>
        <dbReference type="ChEBI" id="CHEBI:13193"/>
        <dbReference type="ChEBI" id="CHEBI:15378"/>
        <dbReference type="ChEBI" id="CHEBI:17319"/>
        <dbReference type="ChEBI" id="CHEBI:17499"/>
        <dbReference type="ChEBI" id="CHEBI:29917"/>
        <dbReference type="ChEBI" id="CHEBI:29961"/>
        <dbReference type="ChEBI" id="CHEBI:57844"/>
        <dbReference type="ChEBI" id="CHEBI:57856"/>
        <dbReference type="ChEBI" id="CHEBI:59789"/>
        <dbReference type="ChEBI" id="CHEBI:64428"/>
        <dbReference type="ChEBI" id="CHEBI:73599"/>
        <dbReference type="EC" id="2.8.4.4"/>
    </reaction>
</comment>
<dbReference type="PROSITE" id="PS01278">
    <property type="entry name" value="MTTASE_RADICAL"/>
    <property type="match status" value="1"/>
</dbReference>
<evidence type="ECO:0000259" key="10">
    <source>
        <dbReference type="PROSITE" id="PS51449"/>
    </source>
</evidence>
<feature type="binding site" evidence="8">
    <location>
        <position position="166"/>
    </location>
    <ligand>
        <name>[4Fe-4S] cluster</name>
        <dbReference type="ChEBI" id="CHEBI:49883"/>
        <label>2</label>
        <note>4Fe-4S-S-AdoMet</note>
    </ligand>
</feature>
<dbReference type="InterPro" id="IPR005840">
    <property type="entry name" value="Ribosomal_uS12_MeSTrfase_RimO"/>
</dbReference>
<dbReference type="SFLD" id="SFLDG01082">
    <property type="entry name" value="B12-binding_domain_containing"/>
    <property type="match status" value="1"/>
</dbReference>
<keyword evidence="1 8" id="KW-0004">4Fe-4S</keyword>
<evidence type="ECO:0000256" key="8">
    <source>
        <dbReference type="HAMAP-Rule" id="MF_01865"/>
    </source>
</evidence>
<dbReference type="Proteomes" id="UP000462435">
    <property type="component" value="Unassembled WGS sequence"/>
</dbReference>
<dbReference type="SUPFAM" id="SSF102114">
    <property type="entry name" value="Radical SAM enzymes"/>
    <property type="match status" value="1"/>
</dbReference>
<dbReference type="EC" id="2.8.4.4" evidence="8"/>
<dbReference type="SFLD" id="SFLDG01061">
    <property type="entry name" value="methylthiotransferase"/>
    <property type="match status" value="1"/>
</dbReference>
<dbReference type="FunFam" id="3.80.30.20:FF:000001">
    <property type="entry name" value="tRNA-2-methylthio-N(6)-dimethylallyladenosine synthase 2"/>
    <property type="match status" value="1"/>
</dbReference>
<keyword evidence="12" id="KW-0689">Ribosomal protein</keyword>
<comment type="function">
    <text evidence="8">Catalyzes the methylthiolation of an aspartic acid residue of ribosomal protein uS12.</text>
</comment>
<dbReference type="GO" id="GO:0005829">
    <property type="term" value="C:cytosol"/>
    <property type="evidence" value="ECO:0007669"/>
    <property type="project" value="TreeGrafter"/>
</dbReference>
<dbReference type="InterPro" id="IPR012340">
    <property type="entry name" value="NA-bd_OB-fold"/>
</dbReference>
<dbReference type="PROSITE" id="PS50926">
    <property type="entry name" value="TRAM"/>
    <property type="match status" value="1"/>
</dbReference>
<evidence type="ECO:0000256" key="2">
    <source>
        <dbReference type="ARBA" id="ARBA00022490"/>
    </source>
</evidence>
<feature type="binding site" evidence="8">
    <location>
        <position position="87"/>
    </location>
    <ligand>
        <name>[4Fe-4S] cluster</name>
        <dbReference type="ChEBI" id="CHEBI:49883"/>
        <label>1</label>
    </ligand>
</feature>
<name>A0A7V8FT62_9BURK</name>
<dbReference type="InterPro" id="IPR058240">
    <property type="entry name" value="rSAM_sf"/>
</dbReference>
<dbReference type="GO" id="GO:0006400">
    <property type="term" value="P:tRNA modification"/>
    <property type="evidence" value="ECO:0007669"/>
    <property type="project" value="InterPro"/>
</dbReference>
<dbReference type="Pfam" id="PF00919">
    <property type="entry name" value="UPF0004"/>
    <property type="match status" value="1"/>
</dbReference>
<dbReference type="SFLD" id="SFLDF00274">
    <property type="entry name" value="ribosomal_protein_S12_methylth"/>
    <property type="match status" value="1"/>
</dbReference>
<evidence type="ECO:0000256" key="6">
    <source>
        <dbReference type="ARBA" id="ARBA00023004"/>
    </source>
</evidence>
<keyword evidence="4 8" id="KW-0949">S-adenosyl-L-methionine</keyword>
<dbReference type="GO" id="GO:0046872">
    <property type="term" value="F:metal ion binding"/>
    <property type="evidence" value="ECO:0007669"/>
    <property type="project" value="UniProtKB-KW"/>
</dbReference>
<dbReference type="InterPro" id="IPR005839">
    <property type="entry name" value="Methylthiotransferase"/>
</dbReference>
<dbReference type="InterPro" id="IPR023404">
    <property type="entry name" value="rSAM_horseshoe"/>
</dbReference>
<evidence type="ECO:0000256" key="4">
    <source>
        <dbReference type="ARBA" id="ARBA00022691"/>
    </source>
</evidence>
<dbReference type="Gene3D" id="2.40.50.140">
    <property type="entry name" value="Nucleic acid-binding proteins"/>
    <property type="match status" value="1"/>
</dbReference>
<dbReference type="InterPro" id="IPR006638">
    <property type="entry name" value="Elp3/MiaA/NifB-like_rSAM"/>
</dbReference>
<feature type="binding site" evidence="8">
    <location>
        <position position="58"/>
    </location>
    <ligand>
        <name>[4Fe-4S] cluster</name>
        <dbReference type="ChEBI" id="CHEBI:49883"/>
        <label>1</label>
    </ligand>
</feature>
<keyword evidence="12" id="KW-0687">Ribonucleoprotein</keyword>
<dbReference type="SMART" id="SM00729">
    <property type="entry name" value="Elp3"/>
    <property type="match status" value="1"/>
</dbReference>
<comment type="cofactor">
    <cofactor evidence="8">
        <name>[4Fe-4S] cluster</name>
        <dbReference type="ChEBI" id="CHEBI:49883"/>
    </cofactor>
    <text evidence="8">Binds 2 [4Fe-4S] clusters. One cluster is coordinated with 3 cysteines and an exchangeable S-adenosyl-L-methionine.</text>
</comment>
<dbReference type="InterPro" id="IPR013848">
    <property type="entry name" value="Methylthiotransferase_N"/>
</dbReference>
<evidence type="ECO:0000256" key="7">
    <source>
        <dbReference type="ARBA" id="ARBA00023014"/>
    </source>
</evidence>
<keyword evidence="7 8" id="KW-0411">Iron-sulfur</keyword>
<proteinExistence type="inferred from homology"/>
<dbReference type="GO" id="GO:0035599">
    <property type="term" value="F:aspartic acid methylthiotransferase activity"/>
    <property type="evidence" value="ECO:0007669"/>
    <property type="project" value="TreeGrafter"/>
</dbReference>
<feature type="binding site" evidence="8">
    <location>
        <position position="22"/>
    </location>
    <ligand>
        <name>[4Fe-4S] cluster</name>
        <dbReference type="ChEBI" id="CHEBI:49883"/>
        <label>1</label>
    </ligand>
</feature>
<dbReference type="PANTHER" id="PTHR43837">
    <property type="entry name" value="RIBOSOMAL PROTEIN S12 METHYLTHIOTRANSFERASE RIMO"/>
    <property type="match status" value="1"/>
</dbReference>
<evidence type="ECO:0000313" key="12">
    <source>
        <dbReference type="EMBL" id="KAF1036860.1"/>
    </source>
</evidence>
<dbReference type="GO" id="GO:0103039">
    <property type="term" value="F:protein methylthiotransferase activity"/>
    <property type="evidence" value="ECO:0007669"/>
    <property type="project" value="UniProtKB-EC"/>
</dbReference>